<name>A0A3G4ZQV9_9VIRU</name>
<organism evidence="1">
    <name type="scientific">Terrestrivirus sp</name>
    <dbReference type="NCBI Taxonomy" id="2487775"/>
    <lineage>
        <taxon>Viruses</taxon>
        <taxon>Varidnaviria</taxon>
        <taxon>Bamfordvirae</taxon>
        <taxon>Nucleocytoviricota</taxon>
        <taxon>Megaviricetes</taxon>
        <taxon>Imitervirales</taxon>
        <taxon>Mimiviridae</taxon>
        <taxon>Klosneuvirinae</taxon>
    </lineage>
</organism>
<reference evidence="1" key="1">
    <citation type="submission" date="2018-10" db="EMBL/GenBank/DDBJ databases">
        <title>Hidden diversity of soil giant viruses.</title>
        <authorList>
            <person name="Schulz F."/>
            <person name="Alteio L."/>
            <person name="Goudeau D."/>
            <person name="Ryan E.M."/>
            <person name="Malmstrom R.R."/>
            <person name="Blanchard J."/>
            <person name="Woyke T."/>
        </authorList>
    </citation>
    <scope>NUCLEOTIDE SEQUENCE</scope>
    <source>
        <strain evidence="1">TEV1</strain>
    </source>
</reference>
<proteinExistence type="predicted"/>
<dbReference type="EMBL" id="MK071982">
    <property type="protein sequence ID" value="AYV75993.1"/>
    <property type="molecule type" value="Genomic_DNA"/>
</dbReference>
<gene>
    <name evidence="1" type="ORF">Terrestrivirus4_41</name>
</gene>
<accession>A0A3G4ZQV9</accession>
<sequence length="112" mass="13074">MFRINLLTTNEDDEPEMKRSIKNLSDKKFLCKEIEDDTIINEINTSNFTNSNDLVNLTPTDYIDSEKYDNLDNLYNLNTSGSSMVFNYTRAKNLDTKISMKYDKKLIILKSK</sequence>
<evidence type="ECO:0000313" key="1">
    <source>
        <dbReference type="EMBL" id="AYV75993.1"/>
    </source>
</evidence>
<protein>
    <submittedName>
        <fullName evidence="1">Uncharacterized protein</fullName>
    </submittedName>
</protein>